<gene>
    <name evidence="3" type="ORF">ACFFJ2_18220</name>
</gene>
<name>A0ABV6DCF1_9HYPH</name>
<sequence>MKVAIYARYSSDNQRDASIADQFRMCRLHAEKQGWIIVEEYSDHAISGASLLRPGVQALISDATRGRFDLVLAEAMDRLSRDQEDIAGLFKRMAYSDVKIFTLSEGEVTHLHVGLKGTMNALFLKDLADKTRRGQRGRIEAGKSGGGNSYGYDVVKKFDANGEPIRGGRTINETQAEVVRRIFRDYAAGKSAKTIAFALNKEGIPAPSGGDWGFSTINGNPKRGNGILNNEMYIGKIVWNRQRFVKDPDTGKRQARPNPEEEWVIQDVPELRILDDELWEAVKARQAGNRIARDENGQADVAAVHRRRRPKYLFSGLTKCACCGGGYSAISATLIGCSTARNKGTCDNRVNIRRDELESRVLNALRTRLVDPALFARFCEVFTQEVNRLRMDSRASINAARAEVEKIDRELAKLLTAIKSGGPIEAIVDDMKRLEARKAELTSFLATADEPPPLLHPSMAELYRSRVQQLYDALQDEDEEKRTEAADIIRTLVEDIVLTPVDGKVEIDVRGDLAGILTLSVQTKNPAGRAGSSQVKMVAGARNVFCYNLGSVAAFAPGNDVEDVHRLAA</sequence>
<dbReference type="RefSeq" id="WP_261522664.1">
    <property type="nucleotide sequence ID" value="NZ_JAODNW010000035.1"/>
</dbReference>
<evidence type="ECO:0000259" key="2">
    <source>
        <dbReference type="PROSITE" id="PS51737"/>
    </source>
</evidence>
<accession>A0ABV6DCF1</accession>
<dbReference type="CDD" id="cd00338">
    <property type="entry name" value="Ser_Recombinase"/>
    <property type="match status" value="1"/>
</dbReference>
<dbReference type="Proteomes" id="UP001589755">
    <property type="component" value="Unassembled WGS sequence"/>
</dbReference>
<dbReference type="Gene3D" id="3.40.50.1390">
    <property type="entry name" value="Resolvase, N-terminal catalytic domain"/>
    <property type="match status" value="1"/>
</dbReference>
<evidence type="ECO:0000259" key="1">
    <source>
        <dbReference type="PROSITE" id="PS51736"/>
    </source>
</evidence>
<dbReference type="InterPro" id="IPR050639">
    <property type="entry name" value="SSR_resolvase"/>
</dbReference>
<dbReference type="InterPro" id="IPR025827">
    <property type="entry name" value="Zn_ribbon_recom_dom"/>
</dbReference>
<protein>
    <submittedName>
        <fullName evidence="3">Recombinase family protein</fullName>
    </submittedName>
</protein>
<dbReference type="InterPro" id="IPR038109">
    <property type="entry name" value="DNA_bind_recomb_sf"/>
</dbReference>
<keyword evidence="4" id="KW-1185">Reference proteome</keyword>
<dbReference type="EMBL" id="JBHLXD010000048">
    <property type="protein sequence ID" value="MFC0210338.1"/>
    <property type="molecule type" value="Genomic_DNA"/>
</dbReference>
<dbReference type="InterPro" id="IPR006119">
    <property type="entry name" value="Resolv_N"/>
</dbReference>
<dbReference type="SUPFAM" id="SSF53041">
    <property type="entry name" value="Resolvase-like"/>
    <property type="match status" value="1"/>
</dbReference>
<dbReference type="InterPro" id="IPR011109">
    <property type="entry name" value="DNA_bind_recombinase_dom"/>
</dbReference>
<comment type="caution">
    <text evidence="3">The sequence shown here is derived from an EMBL/GenBank/DDBJ whole genome shotgun (WGS) entry which is preliminary data.</text>
</comment>
<feature type="domain" description="Recombinase" evidence="2">
    <location>
        <begin position="149"/>
        <end position="292"/>
    </location>
</feature>
<dbReference type="PROSITE" id="PS51737">
    <property type="entry name" value="RECOMBINASE_DNA_BIND"/>
    <property type="match status" value="1"/>
</dbReference>
<dbReference type="Gene3D" id="3.90.1750.20">
    <property type="entry name" value="Putative Large Serine Recombinase, Chain B, Domain 2"/>
    <property type="match status" value="1"/>
</dbReference>
<dbReference type="PANTHER" id="PTHR30461:SF23">
    <property type="entry name" value="DNA RECOMBINASE-RELATED"/>
    <property type="match status" value="1"/>
</dbReference>
<proteinExistence type="predicted"/>
<evidence type="ECO:0000313" key="4">
    <source>
        <dbReference type="Proteomes" id="UP001589755"/>
    </source>
</evidence>
<evidence type="ECO:0000313" key="3">
    <source>
        <dbReference type="EMBL" id="MFC0210338.1"/>
    </source>
</evidence>
<dbReference type="Pfam" id="PF00239">
    <property type="entry name" value="Resolvase"/>
    <property type="match status" value="1"/>
</dbReference>
<dbReference type="PROSITE" id="PS51736">
    <property type="entry name" value="RECOMBINASES_3"/>
    <property type="match status" value="1"/>
</dbReference>
<organism evidence="3 4">
    <name type="scientific">Chelativorans intermedius</name>
    <dbReference type="NCBI Taxonomy" id="515947"/>
    <lineage>
        <taxon>Bacteria</taxon>
        <taxon>Pseudomonadati</taxon>
        <taxon>Pseudomonadota</taxon>
        <taxon>Alphaproteobacteria</taxon>
        <taxon>Hyphomicrobiales</taxon>
        <taxon>Phyllobacteriaceae</taxon>
        <taxon>Chelativorans</taxon>
    </lineage>
</organism>
<dbReference type="Pfam" id="PF07508">
    <property type="entry name" value="Recombinase"/>
    <property type="match status" value="1"/>
</dbReference>
<reference evidence="3 4" key="1">
    <citation type="submission" date="2024-09" db="EMBL/GenBank/DDBJ databases">
        <authorList>
            <person name="Sun Q."/>
            <person name="Mori K."/>
        </authorList>
    </citation>
    <scope>NUCLEOTIDE SEQUENCE [LARGE SCALE GENOMIC DNA]</scope>
    <source>
        <strain evidence="3 4">CCM 8543</strain>
    </source>
</reference>
<dbReference type="InterPro" id="IPR036162">
    <property type="entry name" value="Resolvase-like_N_sf"/>
</dbReference>
<dbReference type="Pfam" id="PF13408">
    <property type="entry name" value="Zn_ribbon_recom"/>
    <property type="match status" value="1"/>
</dbReference>
<dbReference type="SMART" id="SM00857">
    <property type="entry name" value="Resolvase"/>
    <property type="match status" value="1"/>
</dbReference>
<dbReference type="PANTHER" id="PTHR30461">
    <property type="entry name" value="DNA-INVERTASE FROM LAMBDOID PROPHAGE"/>
    <property type="match status" value="1"/>
</dbReference>
<feature type="domain" description="Resolvase/invertase-type recombinase catalytic" evidence="1">
    <location>
        <begin position="2"/>
        <end position="145"/>
    </location>
</feature>